<protein>
    <submittedName>
        <fullName evidence="1">Uncharacterized protein</fullName>
    </submittedName>
</protein>
<evidence type="ECO:0000313" key="2">
    <source>
        <dbReference type="Proteomes" id="UP000605846"/>
    </source>
</evidence>
<gene>
    <name evidence="1" type="ORF">EC973_009112</name>
</gene>
<dbReference type="AlphaFoldDB" id="A0A8H7BPL4"/>
<name>A0A8H7BPL4_9FUNG</name>
<dbReference type="Proteomes" id="UP000605846">
    <property type="component" value="Unassembled WGS sequence"/>
</dbReference>
<keyword evidence="2" id="KW-1185">Reference proteome</keyword>
<sequence length="263" mass="29816">MLNEPESVTKYIGHHDRVKKDLSIVTSGLPALSTYLLVWSHTLSMFEGNWKSLKSKCSDSDLIQEPKEAEKWIRLHFVEDSFVHLYLDGLLDDIFSTDDIFFQAWANSSFESDPQLKPDWTLYVKPWHTKIDLATCEVKPPGKPGSSDLSDFVKLGVELRTMLNALIDLGMEDANVFAILVKGLAVSTFAMGMEAQVYRMIQLGSFALVSKRSQSGTLSHFVWWAIASEILKDQREQSQGKQQLSVTECNSYWRSTQSPKTKK</sequence>
<proteinExistence type="predicted"/>
<evidence type="ECO:0000313" key="1">
    <source>
        <dbReference type="EMBL" id="KAF7726047.1"/>
    </source>
</evidence>
<organism evidence="1 2">
    <name type="scientific">Apophysomyces ossiformis</name>
    <dbReference type="NCBI Taxonomy" id="679940"/>
    <lineage>
        <taxon>Eukaryota</taxon>
        <taxon>Fungi</taxon>
        <taxon>Fungi incertae sedis</taxon>
        <taxon>Mucoromycota</taxon>
        <taxon>Mucoromycotina</taxon>
        <taxon>Mucoromycetes</taxon>
        <taxon>Mucorales</taxon>
        <taxon>Mucorineae</taxon>
        <taxon>Mucoraceae</taxon>
        <taxon>Apophysomyces</taxon>
    </lineage>
</organism>
<accession>A0A8H7BPL4</accession>
<comment type="caution">
    <text evidence="1">The sequence shown here is derived from an EMBL/GenBank/DDBJ whole genome shotgun (WGS) entry which is preliminary data.</text>
</comment>
<dbReference type="EMBL" id="JABAYA010000085">
    <property type="protein sequence ID" value="KAF7726047.1"/>
    <property type="molecule type" value="Genomic_DNA"/>
</dbReference>
<reference evidence="1" key="1">
    <citation type="submission" date="2020-01" db="EMBL/GenBank/DDBJ databases">
        <title>Genome Sequencing of Three Apophysomyces-Like Fungal Strains Confirms a Novel Fungal Genus in the Mucoromycota with divergent Burkholderia-like Endosymbiotic Bacteria.</title>
        <authorList>
            <person name="Stajich J.E."/>
            <person name="Macias A.M."/>
            <person name="Carter-House D."/>
            <person name="Lovett B."/>
            <person name="Kasson L.R."/>
            <person name="Berry K."/>
            <person name="Grigoriev I."/>
            <person name="Chang Y."/>
            <person name="Spatafora J."/>
            <person name="Kasson M.T."/>
        </authorList>
    </citation>
    <scope>NUCLEOTIDE SEQUENCE</scope>
    <source>
        <strain evidence="1">NRRL A-21654</strain>
    </source>
</reference>
<dbReference type="OrthoDB" id="2260223at2759"/>